<dbReference type="EMBL" id="CP111012">
    <property type="protein sequence ID" value="WAQ93807.1"/>
    <property type="molecule type" value="Genomic_DNA"/>
</dbReference>
<proteinExistence type="predicted"/>
<sequence length="136" mass="15715">MIRMEIEHEKWEKRINETMGKIEKQRNSIHTDLEVLRNEREEFDKHVNETLIDMMQQLSTSKNIKVLFRAWEVSDYTLSTANDKIIFTDVLENVSGGYSSATGEFTAPVAGTYLFSVSLCAVTKKTYSTTLWPKKT</sequence>
<evidence type="ECO:0000259" key="1">
    <source>
        <dbReference type="PROSITE" id="PS50871"/>
    </source>
</evidence>
<dbReference type="InterPro" id="IPR001073">
    <property type="entry name" value="C1q_dom"/>
</dbReference>
<dbReference type="Gene3D" id="2.60.120.40">
    <property type="match status" value="1"/>
</dbReference>
<feature type="domain" description="C1q" evidence="1">
    <location>
        <begin position="61"/>
        <end position="136"/>
    </location>
</feature>
<dbReference type="Pfam" id="PF00386">
    <property type="entry name" value="C1q"/>
    <property type="match status" value="1"/>
</dbReference>
<evidence type="ECO:0000313" key="2">
    <source>
        <dbReference type="EMBL" id="WAQ93807.1"/>
    </source>
</evidence>
<dbReference type="PROSITE" id="PS50871">
    <property type="entry name" value="C1Q"/>
    <property type="match status" value="1"/>
</dbReference>
<organism evidence="2 3">
    <name type="scientific">Mya arenaria</name>
    <name type="common">Soft-shell clam</name>
    <dbReference type="NCBI Taxonomy" id="6604"/>
    <lineage>
        <taxon>Eukaryota</taxon>
        <taxon>Metazoa</taxon>
        <taxon>Spiralia</taxon>
        <taxon>Lophotrochozoa</taxon>
        <taxon>Mollusca</taxon>
        <taxon>Bivalvia</taxon>
        <taxon>Autobranchia</taxon>
        <taxon>Heteroconchia</taxon>
        <taxon>Euheterodonta</taxon>
        <taxon>Imparidentia</taxon>
        <taxon>Neoheterodontei</taxon>
        <taxon>Myida</taxon>
        <taxon>Myoidea</taxon>
        <taxon>Myidae</taxon>
        <taxon>Mya</taxon>
    </lineage>
</organism>
<keyword evidence="3" id="KW-1185">Reference proteome</keyword>
<dbReference type="SUPFAM" id="SSF49842">
    <property type="entry name" value="TNF-like"/>
    <property type="match status" value="1"/>
</dbReference>
<name>A0ABY7D820_MYAAR</name>
<protein>
    <recommendedName>
        <fullName evidence="1">C1q domain-containing protein</fullName>
    </recommendedName>
</protein>
<dbReference type="Proteomes" id="UP001164746">
    <property type="component" value="Chromosome 1"/>
</dbReference>
<evidence type="ECO:0000313" key="3">
    <source>
        <dbReference type="Proteomes" id="UP001164746"/>
    </source>
</evidence>
<accession>A0ABY7D820</accession>
<gene>
    <name evidence="2" type="ORF">MAR_006278</name>
</gene>
<reference evidence="2" key="1">
    <citation type="submission" date="2022-11" db="EMBL/GenBank/DDBJ databases">
        <title>Centuries of genome instability and evolution in soft-shell clam transmissible cancer (bioRxiv).</title>
        <authorList>
            <person name="Hart S.F.M."/>
            <person name="Yonemitsu M.A."/>
            <person name="Giersch R.M."/>
            <person name="Beal B.F."/>
            <person name="Arriagada G."/>
            <person name="Davis B.W."/>
            <person name="Ostrander E.A."/>
            <person name="Goff S.P."/>
            <person name="Metzger M.J."/>
        </authorList>
    </citation>
    <scope>NUCLEOTIDE SEQUENCE</scope>
    <source>
        <strain evidence="2">MELC-2E11</strain>
        <tissue evidence="2">Siphon/mantle</tissue>
    </source>
</reference>
<dbReference type="InterPro" id="IPR008983">
    <property type="entry name" value="Tumour_necrosis_fac-like_dom"/>
</dbReference>